<keyword evidence="3 7" id="KW-0238">DNA-binding</keyword>
<accession>A0ABY4WPT2</accession>
<dbReference type="Proteomes" id="UP001056500">
    <property type="component" value="Chromosome"/>
</dbReference>
<dbReference type="PRINTS" id="PR00040">
    <property type="entry name" value="HTHMERR"/>
</dbReference>
<gene>
    <name evidence="7" type="ORF">NDK47_09115</name>
</gene>
<protein>
    <submittedName>
        <fullName evidence="7">MerR family DNA-binding transcriptional regulator</fullName>
    </submittedName>
</protein>
<evidence type="ECO:0000259" key="6">
    <source>
        <dbReference type="PROSITE" id="PS50937"/>
    </source>
</evidence>
<dbReference type="PANTHER" id="PTHR30204:SF69">
    <property type="entry name" value="MERR-FAMILY TRANSCRIPTIONAL REGULATOR"/>
    <property type="match status" value="1"/>
</dbReference>
<feature type="domain" description="HTH merR-type" evidence="6">
    <location>
        <begin position="1"/>
        <end position="69"/>
    </location>
</feature>
<sequence length="129" mass="15393">MKTIREVAEQFEVSTRTIRYYEEIGLLKPQRAANNQRLYSKAEIAKIKLISRGKRYGFSLDEIKEMVLLFDKDRSGRKQLERTIEYGKQRISEIEAKIKEFQELKEEMEQLLHKFSEKLNNIEGEQGYE</sequence>
<feature type="coiled-coil region" evidence="5">
    <location>
        <begin position="77"/>
        <end position="125"/>
    </location>
</feature>
<dbReference type="GO" id="GO:0003677">
    <property type="term" value="F:DNA binding"/>
    <property type="evidence" value="ECO:0007669"/>
    <property type="project" value="UniProtKB-KW"/>
</dbReference>
<evidence type="ECO:0000256" key="5">
    <source>
        <dbReference type="SAM" id="Coils"/>
    </source>
</evidence>
<dbReference type="InterPro" id="IPR009061">
    <property type="entry name" value="DNA-bd_dom_put_sf"/>
</dbReference>
<keyword evidence="8" id="KW-1185">Reference proteome</keyword>
<dbReference type="SUPFAM" id="SSF46955">
    <property type="entry name" value="Putative DNA-binding domain"/>
    <property type="match status" value="1"/>
</dbReference>
<evidence type="ECO:0000313" key="7">
    <source>
        <dbReference type="EMBL" id="USG67414.1"/>
    </source>
</evidence>
<organism evidence="7 8">
    <name type="scientific">Brevibacillus ruminantium</name>
    <dbReference type="NCBI Taxonomy" id="2950604"/>
    <lineage>
        <taxon>Bacteria</taxon>
        <taxon>Bacillati</taxon>
        <taxon>Bacillota</taxon>
        <taxon>Bacilli</taxon>
        <taxon>Bacillales</taxon>
        <taxon>Paenibacillaceae</taxon>
        <taxon>Brevibacillus</taxon>
    </lineage>
</organism>
<reference evidence="7" key="1">
    <citation type="submission" date="2022-06" db="EMBL/GenBank/DDBJ databases">
        <title>Genome sequencing of Brevibacillus sp. BB3-R1.</title>
        <authorList>
            <person name="Heo J."/>
            <person name="Lee D."/>
            <person name="Won M."/>
            <person name="Han B.-H."/>
            <person name="Hong S.-B."/>
            <person name="Kwon S.-W."/>
        </authorList>
    </citation>
    <scope>NUCLEOTIDE SEQUENCE</scope>
    <source>
        <strain evidence="7">BB3-R1</strain>
    </source>
</reference>
<proteinExistence type="predicted"/>
<dbReference type="SMART" id="SM00422">
    <property type="entry name" value="HTH_MERR"/>
    <property type="match status" value="1"/>
</dbReference>
<dbReference type="InterPro" id="IPR000551">
    <property type="entry name" value="MerR-type_HTH_dom"/>
</dbReference>
<keyword evidence="5" id="KW-0175">Coiled coil</keyword>
<dbReference type="InterPro" id="IPR047057">
    <property type="entry name" value="MerR_fam"/>
</dbReference>
<dbReference type="Gene3D" id="1.10.1660.10">
    <property type="match status" value="1"/>
</dbReference>
<dbReference type="PANTHER" id="PTHR30204">
    <property type="entry name" value="REDOX-CYCLING DRUG-SENSING TRANSCRIPTIONAL ACTIVATOR SOXR"/>
    <property type="match status" value="1"/>
</dbReference>
<dbReference type="EMBL" id="CP098755">
    <property type="protein sequence ID" value="USG67414.1"/>
    <property type="molecule type" value="Genomic_DNA"/>
</dbReference>
<keyword evidence="4" id="KW-0804">Transcription</keyword>
<dbReference type="RefSeq" id="WP_251874513.1">
    <property type="nucleotide sequence ID" value="NZ_CP098755.1"/>
</dbReference>
<dbReference type="PROSITE" id="PS50937">
    <property type="entry name" value="HTH_MERR_2"/>
    <property type="match status" value="1"/>
</dbReference>
<dbReference type="Pfam" id="PF13411">
    <property type="entry name" value="MerR_1"/>
    <property type="match status" value="1"/>
</dbReference>
<dbReference type="CDD" id="cd04776">
    <property type="entry name" value="HTH_GnyR"/>
    <property type="match status" value="1"/>
</dbReference>
<name>A0ABY4WPT2_9BACL</name>
<evidence type="ECO:0000256" key="3">
    <source>
        <dbReference type="ARBA" id="ARBA00023125"/>
    </source>
</evidence>
<keyword evidence="1" id="KW-0678">Repressor</keyword>
<evidence type="ECO:0000256" key="2">
    <source>
        <dbReference type="ARBA" id="ARBA00023015"/>
    </source>
</evidence>
<evidence type="ECO:0000256" key="1">
    <source>
        <dbReference type="ARBA" id="ARBA00022491"/>
    </source>
</evidence>
<keyword evidence="2" id="KW-0805">Transcription regulation</keyword>
<evidence type="ECO:0000313" key="8">
    <source>
        <dbReference type="Proteomes" id="UP001056500"/>
    </source>
</evidence>
<evidence type="ECO:0000256" key="4">
    <source>
        <dbReference type="ARBA" id="ARBA00023163"/>
    </source>
</evidence>